<evidence type="ECO:0000256" key="1">
    <source>
        <dbReference type="SAM" id="MobiDB-lite"/>
    </source>
</evidence>
<accession>A0A0K0DNL1</accession>
<dbReference type="WBParaSite" id="ACAC_0001335001-mRNA-1">
    <property type="protein sequence ID" value="ACAC_0001335001-mRNA-1"/>
    <property type="gene ID" value="ACAC_0001335001"/>
</dbReference>
<feature type="region of interest" description="Disordered" evidence="1">
    <location>
        <begin position="103"/>
        <end position="134"/>
    </location>
</feature>
<keyword evidence="2" id="KW-1185">Reference proteome</keyword>
<feature type="compositionally biased region" description="Polar residues" evidence="1">
    <location>
        <begin position="103"/>
        <end position="118"/>
    </location>
</feature>
<feature type="region of interest" description="Disordered" evidence="1">
    <location>
        <begin position="630"/>
        <end position="674"/>
    </location>
</feature>
<sequence>LLFPLIKQSDAIIAPRLRPRQSRDDQLSVAEDSSAEAPSLSASNNSPSLEEVLIRTVEQSLPSLESSNPYERFMRLLLQHANDPSFDINSLFRNTAIQQAFNRGGTQAERTSTTGHLYQQSSSSPSQMPDQQSLVPSLGSLARGVITQTGNQMPFMSEVISNIMRNNGINGAMSPQVDVILEYGEGGSQSGINHIQPQLIDLPAGGVSEQRGHPTAIGYHVEVHQFDVIPQPMGPDSSQISSQHSISLNTYAPSTSSNYSNLPNTSGSTSTRSGFVQGGQRQLGPANNLPLFIGNTGFQPEMHVTPPRQEVGLNSSGDILVNDEENFRVFIQLAVRSALSQMVHADQDRNARASNEQRIDSFLREDGSRNILMEMANAMTLGFESRLITILDTSGAPSSLLRPGNALLLNFATLGDLASMLDFNMTPLEFHRARFRAHVIENQLNGNSTPTDDDLLSASERLAALHSSIASVICTAGGEVERIWNGRLLSIPQTIRNVEIATIQQLLRSLLNRTISDAEFSRRIQNTLRDYVRHLVALGNYSFSNAEQTAYITIVFELLVNADRSIGHTDTNLTRLLHLRRFVLPRIAVLLRAQAWTVVDDCLRPDVSSISDVQSLGVDHQVCNAVHNGVNEDYEDSHDETRSRGTPSIGPAAAKKRKLEDEEPKPSTSHGCFEMSSVARTGTEEDAQSAAAQLRGYDGDWARSFPDWVETMECDALSGQTNPRLLRNPSDMYQMGHLEHGRRQVVPEHASEESLLSSAAQEIVGNVFRGNIPTTIHENISSGAALSALDELMDLAIQNRIQGDSDYDPTQYPNVAWQFHKNHELL</sequence>
<dbReference type="Proteomes" id="UP000035642">
    <property type="component" value="Unassembled WGS sequence"/>
</dbReference>
<reference evidence="2" key="1">
    <citation type="submission" date="2012-09" db="EMBL/GenBank/DDBJ databases">
        <authorList>
            <person name="Martin A.A."/>
        </authorList>
    </citation>
    <scope>NUCLEOTIDE SEQUENCE</scope>
</reference>
<dbReference type="AlphaFoldDB" id="A0A0K0DNL1"/>
<evidence type="ECO:0000313" key="2">
    <source>
        <dbReference type="Proteomes" id="UP000035642"/>
    </source>
</evidence>
<feature type="compositionally biased region" description="Low complexity" evidence="1">
    <location>
        <begin position="35"/>
        <end position="48"/>
    </location>
</feature>
<dbReference type="STRING" id="6313.A0A0K0DNL1"/>
<feature type="region of interest" description="Disordered" evidence="1">
    <location>
        <begin position="18"/>
        <end position="48"/>
    </location>
</feature>
<proteinExistence type="predicted"/>
<feature type="compositionally biased region" description="Polar residues" evidence="1">
    <location>
        <begin position="249"/>
        <end position="274"/>
    </location>
</feature>
<organism evidence="2 3">
    <name type="scientific">Angiostrongylus cantonensis</name>
    <name type="common">Rat lungworm</name>
    <dbReference type="NCBI Taxonomy" id="6313"/>
    <lineage>
        <taxon>Eukaryota</taxon>
        <taxon>Metazoa</taxon>
        <taxon>Ecdysozoa</taxon>
        <taxon>Nematoda</taxon>
        <taxon>Chromadorea</taxon>
        <taxon>Rhabditida</taxon>
        <taxon>Rhabditina</taxon>
        <taxon>Rhabditomorpha</taxon>
        <taxon>Strongyloidea</taxon>
        <taxon>Metastrongylidae</taxon>
        <taxon>Angiostrongylus</taxon>
    </lineage>
</organism>
<evidence type="ECO:0000313" key="3">
    <source>
        <dbReference type="WBParaSite" id="ACAC_0001335001-mRNA-1"/>
    </source>
</evidence>
<feature type="region of interest" description="Disordered" evidence="1">
    <location>
        <begin position="249"/>
        <end position="279"/>
    </location>
</feature>
<feature type="compositionally biased region" description="Low complexity" evidence="1">
    <location>
        <begin position="119"/>
        <end position="133"/>
    </location>
</feature>
<reference evidence="3" key="2">
    <citation type="submission" date="2017-02" db="UniProtKB">
        <authorList>
            <consortium name="WormBaseParasite"/>
        </authorList>
    </citation>
    <scope>IDENTIFICATION</scope>
</reference>
<name>A0A0K0DNL1_ANGCA</name>
<protein>
    <submittedName>
        <fullName evidence="3">BAG6 domain-containing protein</fullName>
    </submittedName>
</protein>